<dbReference type="EMBL" id="ASPP01022161">
    <property type="protein sequence ID" value="ETO11684.1"/>
    <property type="molecule type" value="Genomic_DNA"/>
</dbReference>
<evidence type="ECO:0000256" key="2">
    <source>
        <dbReference type="ARBA" id="ARBA00005891"/>
    </source>
</evidence>
<comment type="subcellular location">
    <subcellularLocation>
        <location evidence="1 7">Mitochondrion</location>
    </subcellularLocation>
</comment>
<dbReference type="GO" id="GO:0035243">
    <property type="term" value="F:protein-arginine omega-N symmetric methyltransferase activity"/>
    <property type="evidence" value="ECO:0007669"/>
    <property type="project" value="UniProtKB-EC"/>
</dbReference>
<dbReference type="OrthoDB" id="438553at2759"/>
<dbReference type="PANTHER" id="PTHR12049">
    <property type="entry name" value="PROTEIN ARGININE METHYLTRANSFERASE NDUFAF7, MITOCHONDRIAL"/>
    <property type="match status" value="1"/>
</dbReference>
<protein>
    <recommendedName>
        <fullName evidence="7">Protein arginine methyltransferase NDUFAF7</fullName>
        <ecNumber evidence="7">2.1.1.320</ecNumber>
    </recommendedName>
</protein>
<evidence type="ECO:0000256" key="5">
    <source>
        <dbReference type="ARBA" id="ARBA00023128"/>
    </source>
</evidence>
<feature type="compositionally biased region" description="Low complexity" evidence="8">
    <location>
        <begin position="113"/>
        <end position="128"/>
    </location>
</feature>
<name>X6MCS4_RETFI</name>
<evidence type="ECO:0000256" key="1">
    <source>
        <dbReference type="ARBA" id="ARBA00004173"/>
    </source>
</evidence>
<keyword evidence="5 7" id="KW-0496">Mitochondrion</keyword>
<sequence length="128" mass="14673">MIYNKQQTKKKKALAVWCAFTWESMGKPDKIRLIEFGPGLGTVAKAVLDLSRLPQLGPFSEAVQIHLVESSSRMRWKQKNKLNLGNVRKFTVKVKKPVYITSFPSQLEKRIQRQQSGQSKSKLQSKLE</sequence>
<dbReference type="Pfam" id="PF02636">
    <property type="entry name" value="Methyltransf_28"/>
    <property type="match status" value="1"/>
</dbReference>
<comment type="function">
    <text evidence="7">Arginine methyltransferase involved in the assembly or stability of mitochondrial NADH:ubiquinone oxidoreductase complex (complex I).</text>
</comment>
<dbReference type="AlphaFoldDB" id="X6MCS4"/>
<gene>
    <name evidence="9" type="ORF">RFI_25692</name>
</gene>
<organism evidence="9 10">
    <name type="scientific">Reticulomyxa filosa</name>
    <dbReference type="NCBI Taxonomy" id="46433"/>
    <lineage>
        <taxon>Eukaryota</taxon>
        <taxon>Sar</taxon>
        <taxon>Rhizaria</taxon>
        <taxon>Retaria</taxon>
        <taxon>Foraminifera</taxon>
        <taxon>Monothalamids</taxon>
        <taxon>Reticulomyxidae</taxon>
        <taxon>Reticulomyxa</taxon>
    </lineage>
</organism>
<dbReference type="InterPro" id="IPR029063">
    <property type="entry name" value="SAM-dependent_MTases_sf"/>
</dbReference>
<dbReference type="PANTHER" id="PTHR12049:SF7">
    <property type="entry name" value="PROTEIN ARGININE METHYLTRANSFERASE NDUFAF7, MITOCHONDRIAL"/>
    <property type="match status" value="1"/>
</dbReference>
<dbReference type="Gene3D" id="3.40.50.150">
    <property type="entry name" value="Vaccinia Virus protein VP39"/>
    <property type="match status" value="1"/>
</dbReference>
<dbReference type="GO" id="GO:0005739">
    <property type="term" value="C:mitochondrion"/>
    <property type="evidence" value="ECO:0007669"/>
    <property type="project" value="UniProtKB-SubCell"/>
</dbReference>
<reference evidence="9 10" key="1">
    <citation type="journal article" date="2013" name="Curr. Biol.">
        <title>The Genome of the Foraminiferan Reticulomyxa filosa.</title>
        <authorList>
            <person name="Glockner G."/>
            <person name="Hulsmann N."/>
            <person name="Schleicher M."/>
            <person name="Noegel A.A."/>
            <person name="Eichinger L."/>
            <person name="Gallinger C."/>
            <person name="Pawlowski J."/>
            <person name="Sierra R."/>
            <person name="Euteneuer U."/>
            <person name="Pillet L."/>
            <person name="Moustafa A."/>
            <person name="Platzer M."/>
            <person name="Groth M."/>
            <person name="Szafranski K."/>
            <person name="Schliwa M."/>
        </authorList>
    </citation>
    <scope>NUCLEOTIDE SEQUENCE [LARGE SCALE GENOMIC DNA]</scope>
</reference>
<keyword evidence="10" id="KW-1185">Reference proteome</keyword>
<evidence type="ECO:0000256" key="7">
    <source>
        <dbReference type="RuleBase" id="RU364114"/>
    </source>
</evidence>
<evidence type="ECO:0000313" key="9">
    <source>
        <dbReference type="EMBL" id="ETO11684.1"/>
    </source>
</evidence>
<evidence type="ECO:0000256" key="8">
    <source>
        <dbReference type="SAM" id="MobiDB-lite"/>
    </source>
</evidence>
<dbReference type="EC" id="2.1.1.320" evidence="7"/>
<evidence type="ECO:0000256" key="3">
    <source>
        <dbReference type="ARBA" id="ARBA00022603"/>
    </source>
</evidence>
<comment type="similarity">
    <text evidence="2 7">Belongs to the NDUFAF7 family.</text>
</comment>
<comment type="caution">
    <text evidence="9">The sequence shown here is derived from an EMBL/GenBank/DDBJ whole genome shotgun (WGS) entry which is preliminary data.</text>
</comment>
<keyword evidence="3 7" id="KW-0489">Methyltransferase</keyword>
<evidence type="ECO:0000256" key="4">
    <source>
        <dbReference type="ARBA" id="ARBA00022679"/>
    </source>
</evidence>
<accession>X6MCS4</accession>
<dbReference type="SUPFAM" id="SSF53335">
    <property type="entry name" value="S-adenosyl-L-methionine-dependent methyltransferases"/>
    <property type="match status" value="1"/>
</dbReference>
<comment type="catalytic activity">
    <reaction evidence="6 7">
        <text>L-arginyl-[protein] + 2 S-adenosyl-L-methionine = N(omega),N(omega)'-dimethyl-L-arginyl-[protein] + 2 S-adenosyl-L-homocysteine + 2 H(+)</text>
        <dbReference type="Rhea" id="RHEA:48108"/>
        <dbReference type="Rhea" id="RHEA-COMP:10532"/>
        <dbReference type="Rhea" id="RHEA-COMP:11992"/>
        <dbReference type="ChEBI" id="CHEBI:15378"/>
        <dbReference type="ChEBI" id="CHEBI:29965"/>
        <dbReference type="ChEBI" id="CHEBI:57856"/>
        <dbReference type="ChEBI" id="CHEBI:59789"/>
        <dbReference type="ChEBI" id="CHEBI:88221"/>
        <dbReference type="EC" id="2.1.1.320"/>
    </reaction>
</comment>
<keyword evidence="4 7" id="KW-0808">Transferase</keyword>
<evidence type="ECO:0000256" key="6">
    <source>
        <dbReference type="ARBA" id="ARBA00048612"/>
    </source>
</evidence>
<dbReference type="InterPro" id="IPR003788">
    <property type="entry name" value="NDUFAF7"/>
</dbReference>
<evidence type="ECO:0000313" key="10">
    <source>
        <dbReference type="Proteomes" id="UP000023152"/>
    </source>
</evidence>
<dbReference type="GO" id="GO:0032259">
    <property type="term" value="P:methylation"/>
    <property type="evidence" value="ECO:0007669"/>
    <property type="project" value="UniProtKB-KW"/>
</dbReference>
<feature type="region of interest" description="Disordered" evidence="8">
    <location>
        <begin position="109"/>
        <end position="128"/>
    </location>
</feature>
<feature type="non-terminal residue" evidence="9">
    <location>
        <position position="128"/>
    </location>
</feature>
<dbReference type="Proteomes" id="UP000023152">
    <property type="component" value="Unassembled WGS sequence"/>
</dbReference>
<proteinExistence type="inferred from homology"/>